<dbReference type="PANTHER" id="PTHR37422">
    <property type="entry name" value="TEICHURONIC ACID BIOSYNTHESIS PROTEIN TUAE"/>
    <property type="match status" value="1"/>
</dbReference>
<keyword evidence="2 5" id="KW-0812">Transmembrane</keyword>
<proteinExistence type="predicted"/>
<keyword evidence="3 5" id="KW-1133">Transmembrane helix</keyword>
<feature type="transmembrane region" description="Helical" evidence="5">
    <location>
        <begin position="35"/>
        <end position="51"/>
    </location>
</feature>
<dbReference type="Pfam" id="PF04932">
    <property type="entry name" value="Wzy_C"/>
    <property type="match status" value="1"/>
</dbReference>
<feature type="transmembrane region" description="Helical" evidence="5">
    <location>
        <begin position="382"/>
        <end position="398"/>
    </location>
</feature>
<feature type="transmembrane region" description="Helical" evidence="5">
    <location>
        <begin position="117"/>
        <end position="136"/>
    </location>
</feature>
<organism evidence="7 8">
    <name type="scientific">Planomicrobium okeanokoites</name>
    <name type="common">Planococcus okeanokoites</name>
    <name type="synonym">Flavobacterium okeanokoites</name>
    <dbReference type="NCBI Taxonomy" id="244"/>
    <lineage>
        <taxon>Bacteria</taxon>
        <taxon>Bacillati</taxon>
        <taxon>Bacillota</taxon>
        <taxon>Bacilli</taxon>
        <taxon>Bacillales</taxon>
        <taxon>Caryophanaceae</taxon>
        <taxon>Planomicrobium</taxon>
    </lineage>
</organism>
<accession>A0ABV7KT69</accession>
<comment type="subcellular location">
    <subcellularLocation>
        <location evidence="1">Membrane</location>
        <topology evidence="1">Multi-pass membrane protein</topology>
    </subcellularLocation>
</comment>
<feature type="transmembrane region" description="Helical" evidence="5">
    <location>
        <begin position="63"/>
        <end position="81"/>
    </location>
</feature>
<evidence type="ECO:0000313" key="7">
    <source>
        <dbReference type="EMBL" id="MFC3212735.1"/>
    </source>
</evidence>
<evidence type="ECO:0000259" key="6">
    <source>
        <dbReference type="Pfam" id="PF04932"/>
    </source>
</evidence>
<feature type="transmembrane region" description="Helical" evidence="5">
    <location>
        <begin position="156"/>
        <end position="173"/>
    </location>
</feature>
<feature type="domain" description="O-antigen ligase-related" evidence="6">
    <location>
        <begin position="187"/>
        <end position="335"/>
    </location>
</feature>
<dbReference type="GO" id="GO:0016874">
    <property type="term" value="F:ligase activity"/>
    <property type="evidence" value="ECO:0007669"/>
    <property type="project" value="UniProtKB-KW"/>
</dbReference>
<keyword evidence="7" id="KW-0436">Ligase</keyword>
<feature type="transmembrane region" description="Helical" evidence="5">
    <location>
        <begin position="232"/>
        <end position="250"/>
    </location>
</feature>
<keyword evidence="8" id="KW-1185">Reference proteome</keyword>
<dbReference type="InterPro" id="IPR007016">
    <property type="entry name" value="O-antigen_ligase-rel_domated"/>
</dbReference>
<dbReference type="InterPro" id="IPR051533">
    <property type="entry name" value="WaaL-like"/>
</dbReference>
<name>A0ABV7KT69_PLAOK</name>
<dbReference type="Proteomes" id="UP001595625">
    <property type="component" value="Unassembled WGS sequence"/>
</dbReference>
<dbReference type="EMBL" id="JBHRUJ010000030">
    <property type="protein sequence ID" value="MFC3212735.1"/>
    <property type="molecule type" value="Genomic_DNA"/>
</dbReference>
<feature type="transmembrane region" description="Helical" evidence="5">
    <location>
        <begin position="93"/>
        <end position="110"/>
    </location>
</feature>
<protein>
    <submittedName>
        <fullName evidence="7">O-antigen ligase family protein</fullName>
    </submittedName>
</protein>
<dbReference type="RefSeq" id="WP_117312540.1">
    <property type="nucleotide sequence ID" value="NZ_JBHRUJ010000030.1"/>
</dbReference>
<evidence type="ECO:0000256" key="1">
    <source>
        <dbReference type="ARBA" id="ARBA00004141"/>
    </source>
</evidence>
<feature type="transmembrane region" description="Helical" evidence="5">
    <location>
        <begin position="351"/>
        <end position="370"/>
    </location>
</feature>
<evidence type="ECO:0000313" key="8">
    <source>
        <dbReference type="Proteomes" id="UP001595625"/>
    </source>
</evidence>
<gene>
    <name evidence="7" type="ORF">ACFOEJ_16830</name>
</gene>
<feature type="transmembrane region" description="Helical" evidence="5">
    <location>
        <begin position="180"/>
        <end position="196"/>
    </location>
</feature>
<reference evidence="8" key="1">
    <citation type="journal article" date="2019" name="Int. J. Syst. Evol. Microbiol.">
        <title>The Global Catalogue of Microorganisms (GCM) 10K type strain sequencing project: providing services to taxonomists for standard genome sequencing and annotation.</title>
        <authorList>
            <consortium name="The Broad Institute Genomics Platform"/>
            <consortium name="The Broad Institute Genome Sequencing Center for Infectious Disease"/>
            <person name="Wu L."/>
            <person name="Ma J."/>
        </authorList>
    </citation>
    <scope>NUCLEOTIDE SEQUENCE [LARGE SCALE GENOMIC DNA]</scope>
    <source>
        <strain evidence="8">CCM 320</strain>
    </source>
</reference>
<dbReference type="PANTHER" id="PTHR37422:SF17">
    <property type="entry name" value="O-ANTIGEN LIGASE"/>
    <property type="match status" value="1"/>
</dbReference>
<comment type="caution">
    <text evidence="7">The sequence shown here is derived from an EMBL/GenBank/DDBJ whole genome shotgun (WGS) entry which is preliminary data.</text>
</comment>
<feature type="transmembrane region" description="Helical" evidence="5">
    <location>
        <begin position="202"/>
        <end position="220"/>
    </location>
</feature>
<evidence type="ECO:0000256" key="2">
    <source>
        <dbReference type="ARBA" id="ARBA00022692"/>
    </source>
</evidence>
<evidence type="ECO:0000256" key="3">
    <source>
        <dbReference type="ARBA" id="ARBA00022989"/>
    </source>
</evidence>
<keyword evidence="4 5" id="KW-0472">Membrane</keyword>
<sequence>MKLFKLVLSREFLFSLFLLVGSFKGAINIPFIDETALLLVVTVTAAVILLAKNNMSIPKKFIFPTVLFAVIVLMALLSLIYTPSVVYASDKMVRFGIISAWCFYGVFFLFKDEKSVIRFLLGFVTVAVLMGVNLLFNSASQELNFESSFASSYVTLARIAAMGSLILMMYFLFSKASRTNKSIAMIGALILFIPLVQSGARFPILILAAVLLSIPLSMIRIKKEDVLISKKLIPLMLIFFILLGVSFFYASKGYADTLINRMEILFEQDGGGASFYGRTERFDTAWDMSVDSYFVGKGIGSFPIYHSGLDAEDYPHTIYLEILSELGIVPLLLFISLILMAIVNGLNYYRLYDLSVMSTSIYAMFVFWLFNSLGSSSLNGDKVFYALIAIMIILPYLGRNSEIKGTELDETVD</sequence>
<evidence type="ECO:0000256" key="5">
    <source>
        <dbReference type="SAM" id="Phobius"/>
    </source>
</evidence>
<feature type="transmembrane region" description="Helical" evidence="5">
    <location>
        <begin position="318"/>
        <end position="339"/>
    </location>
</feature>
<evidence type="ECO:0000256" key="4">
    <source>
        <dbReference type="ARBA" id="ARBA00023136"/>
    </source>
</evidence>